<dbReference type="GO" id="GO:0016052">
    <property type="term" value="P:carbohydrate catabolic process"/>
    <property type="evidence" value="ECO:0007669"/>
    <property type="project" value="TreeGrafter"/>
</dbReference>
<dbReference type="RefSeq" id="XP_029220272.1">
    <property type="nucleotide sequence ID" value="XM_029362906.1"/>
</dbReference>
<dbReference type="Proteomes" id="UP000224006">
    <property type="component" value="Chromosome III"/>
</dbReference>
<comment type="caution">
    <text evidence="2">The sequence shown here is derived from an EMBL/GenBank/DDBJ whole genome shotgun (WGS) entry which is preliminary data.</text>
</comment>
<dbReference type="Pfam" id="PF01791">
    <property type="entry name" value="DeoC"/>
    <property type="match status" value="1"/>
</dbReference>
<dbReference type="GO" id="GO:0046386">
    <property type="term" value="P:deoxyribose phosphate catabolic process"/>
    <property type="evidence" value="ECO:0007669"/>
    <property type="project" value="UniProtKB-UniPathway"/>
</dbReference>
<name>A0A2A9MKP9_BESBE</name>
<dbReference type="UniPathway" id="UPA00002">
    <property type="reaction ID" value="UER00468"/>
</dbReference>
<accession>A0A2A9MKP9</accession>
<dbReference type="Gene3D" id="3.20.20.70">
    <property type="entry name" value="Aldolase class I"/>
    <property type="match status" value="1"/>
</dbReference>
<dbReference type="InterPro" id="IPR013785">
    <property type="entry name" value="Aldolase_TIM"/>
</dbReference>
<organism evidence="2 3">
    <name type="scientific">Besnoitia besnoiti</name>
    <name type="common">Apicomplexan protozoan</name>
    <dbReference type="NCBI Taxonomy" id="94643"/>
    <lineage>
        <taxon>Eukaryota</taxon>
        <taxon>Sar</taxon>
        <taxon>Alveolata</taxon>
        <taxon>Apicomplexa</taxon>
        <taxon>Conoidasida</taxon>
        <taxon>Coccidia</taxon>
        <taxon>Eucoccidiorida</taxon>
        <taxon>Eimeriorina</taxon>
        <taxon>Sarcocystidae</taxon>
        <taxon>Besnoitia</taxon>
    </lineage>
</organism>
<gene>
    <name evidence="2" type="ORF">BESB_044550</name>
</gene>
<proteinExistence type="predicted"/>
<dbReference type="SMART" id="SM01133">
    <property type="entry name" value="DeoC"/>
    <property type="match status" value="1"/>
</dbReference>
<dbReference type="PANTHER" id="PTHR10889">
    <property type="entry name" value="DEOXYRIBOSE-PHOSPHATE ALDOLASE"/>
    <property type="match status" value="1"/>
</dbReference>
<dbReference type="GO" id="GO:0004139">
    <property type="term" value="F:deoxyribose-phosphate aldolase activity"/>
    <property type="evidence" value="ECO:0007669"/>
    <property type="project" value="InterPro"/>
</dbReference>
<evidence type="ECO:0000313" key="3">
    <source>
        <dbReference type="Proteomes" id="UP000224006"/>
    </source>
</evidence>
<evidence type="ECO:0000256" key="1">
    <source>
        <dbReference type="ARBA" id="ARBA00022490"/>
    </source>
</evidence>
<sequence>MATPQIYQQFTSRALLNFFEVTAIKDDETEQSVAAVCKLAAKDPAIAGVCVMPSLVRYIKRDLVKSYPEVASISICAAVNFPDGGRTPDEVALEATGALKDGADEIECLINWRRMNEDGEDGENRTRLLVSELKKVVAPKILKVVLEAGQLQGGDLISRAAVAALEGGADFLQTSSGRAATHATMFSVHLISIALRDYKARECERIKVTGGKPEMSPARPIGIKIEVGDVHTPETADLLMQMVFENGLCSMTRDTFRLGGSFNLLKELRASYESWDSAGVAPDTSR</sequence>
<protein>
    <submittedName>
        <fullName evidence="2">Deoxyribose-phosphate aldolase</fullName>
    </submittedName>
</protein>
<evidence type="ECO:0000313" key="2">
    <source>
        <dbReference type="EMBL" id="PFH36263.1"/>
    </source>
</evidence>
<dbReference type="VEuPathDB" id="ToxoDB:BESB_044550"/>
<dbReference type="GeneID" id="40309385"/>
<keyword evidence="1" id="KW-0963">Cytoplasm</keyword>
<dbReference type="KEGG" id="bbes:BESB_044550"/>
<dbReference type="GO" id="GO:0005737">
    <property type="term" value="C:cytoplasm"/>
    <property type="evidence" value="ECO:0007669"/>
    <property type="project" value="InterPro"/>
</dbReference>
<dbReference type="PANTHER" id="PTHR10889:SF1">
    <property type="entry name" value="DEOXYRIBOSE-PHOSPHATE ALDOLASE"/>
    <property type="match status" value="1"/>
</dbReference>
<dbReference type="AlphaFoldDB" id="A0A2A9MKP9"/>
<dbReference type="InterPro" id="IPR002915">
    <property type="entry name" value="DeoC/FbaB/LacD_aldolase"/>
</dbReference>
<dbReference type="InterPro" id="IPR011343">
    <property type="entry name" value="DeoC"/>
</dbReference>
<dbReference type="SUPFAM" id="SSF51569">
    <property type="entry name" value="Aldolase"/>
    <property type="match status" value="1"/>
</dbReference>
<keyword evidence="3" id="KW-1185">Reference proteome</keyword>
<dbReference type="GO" id="GO:0009264">
    <property type="term" value="P:deoxyribonucleotide catabolic process"/>
    <property type="evidence" value="ECO:0007669"/>
    <property type="project" value="InterPro"/>
</dbReference>
<dbReference type="OrthoDB" id="70823at2759"/>
<reference evidence="2 3" key="1">
    <citation type="submission" date="2017-09" db="EMBL/GenBank/DDBJ databases">
        <title>Genome sequencing of Besnoitia besnoiti strain Bb-Ger1.</title>
        <authorList>
            <person name="Schares G."/>
            <person name="Venepally P."/>
            <person name="Lorenzi H.A."/>
        </authorList>
    </citation>
    <scope>NUCLEOTIDE SEQUENCE [LARGE SCALE GENOMIC DNA]</scope>
    <source>
        <strain evidence="2 3">Bb-Ger1</strain>
    </source>
</reference>
<dbReference type="STRING" id="94643.A0A2A9MKP9"/>
<dbReference type="EMBL" id="NWUJ01000003">
    <property type="protein sequence ID" value="PFH36263.1"/>
    <property type="molecule type" value="Genomic_DNA"/>
</dbReference>